<dbReference type="InterPro" id="IPR001930">
    <property type="entry name" value="Peptidase_M1"/>
</dbReference>
<dbReference type="EMBL" id="JH992974">
    <property type="protein sequence ID" value="EKX51818.1"/>
    <property type="molecule type" value="Genomic_DNA"/>
</dbReference>
<dbReference type="PRINTS" id="PR00756">
    <property type="entry name" value="ALADIPTASE"/>
</dbReference>
<feature type="domain" description="Aminopeptidase N-like N-terminal" evidence="12">
    <location>
        <begin position="30"/>
        <end position="195"/>
    </location>
</feature>
<dbReference type="KEGG" id="gtt:GUITHDRAFT_134166"/>
<evidence type="ECO:0000256" key="3">
    <source>
        <dbReference type="ARBA" id="ARBA00022438"/>
    </source>
</evidence>
<dbReference type="InterPro" id="IPR035414">
    <property type="entry name" value="Peptidase_M1_pepN_Ig-like"/>
</dbReference>
<dbReference type="InterPro" id="IPR038438">
    <property type="entry name" value="PepN_Ig-like_sf"/>
</dbReference>
<dbReference type="FunFam" id="2.60.40.1840:FF:000001">
    <property type="entry name" value="Aminopeptidase N"/>
    <property type="match status" value="1"/>
</dbReference>
<dbReference type="PANTHER" id="PTHR46322">
    <property type="entry name" value="PUROMYCIN-SENSITIVE AMINOPEPTIDASE"/>
    <property type="match status" value="1"/>
</dbReference>
<protein>
    <recommendedName>
        <fullName evidence="16">Aminopeptidase N</fullName>
    </recommendedName>
</protein>
<proteinExistence type="inferred from homology"/>
<dbReference type="GeneID" id="17308603"/>
<dbReference type="NCBIfam" id="TIGR02414">
    <property type="entry name" value="pepN_proteo"/>
    <property type="match status" value="1"/>
</dbReference>
<dbReference type="GO" id="GO:0004177">
    <property type="term" value="F:aminopeptidase activity"/>
    <property type="evidence" value="ECO:0007669"/>
    <property type="project" value="UniProtKB-KW"/>
</dbReference>
<feature type="domain" description="Peptidase M1 alanyl aminopeptidase Ig-like fold" evidence="10">
    <location>
        <begin position="453"/>
        <end position="564"/>
    </location>
</feature>
<dbReference type="MEROPS" id="M01.005"/>
<keyword evidence="7" id="KW-0862">Zinc</keyword>
<reference evidence="14" key="3">
    <citation type="submission" date="2016-03" db="UniProtKB">
        <authorList>
            <consortium name="EnsemblProtists"/>
        </authorList>
    </citation>
    <scope>IDENTIFICATION</scope>
</reference>
<dbReference type="PaxDb" id="55529-EKX51818"/>
<comment type="cofactor">
    <cofactor evidence="1">
        <name>Zn(2+)</name>
        <dbReference type="ChEBI" id="CHEBI:29105"/>
    </cofactor>
</comment>
<dbReference type="Gene3D" id="1.25.50.10">
    <property type="entry name" value="Peptidase M1, alanyl aminopeptidase, C-terminal domain"/>
    <property type="match status" value="1"/>
</dbReference>
<evidence type="ECO:0000313" key="13">
    <source>
        <dbReference type="EMBL" id="EKX51818.1"/>
    </source>
</evidence>
<evidence type="ECO:0000256" key="8">
    <source>
        <dbReference type="ARBA" id="ARBA00023049"/>
    </source>
</evidence>
<dbReference type="FunFam" id="3.30.2010.30:FF:000002">
    <property type="entry name" value="Putative aminopeptidase N"/>
    <property type="match status" value="1"/>
</dbReference>
<dbReference type="GO" id="GO:0006508">
    <property type="term" value="P:proteolysis"/>
    <property type="evidence" value="ECO:0007669"/>
    <property type="project" value="UniProtKB-KW"/>
</dbReference>
<keyword evidence="3" id="KW-0031">Aminopeptidase</keyword>
<evidence type="ECO:0000259" key="10">
    <source>
        <dbReference type="Pfam" id="PF11940"/>
    </source>
</evidence>
<keyword evidence="6" id="KW-0378">Hydrolase</keyword>
<dbReference type="GO" id="GO:0008270">
    <property type="term" value="F:zinc ion binding"/>
    <property type="evidence" value="ECO:0007669"/>
    <property type="project" value="InterPro"/>
</dbReference>
<sequence>MGDDRTVHLKDYAPYPFLLHDVFLTFELHPENTRVESRLQFEHSTKDRDSIDLYGEALELVSVSLNGKALAAEEGYVIVKDSKVVGDVLRIKHLPPQTFTLEIVTKISPATNTTCEGLYQSSGNFCTQCEAEGFRRMTFFPDRPDVMSKYTTRIVADKSTNPVLLSNGNLIAQEELGDGKHSATWQDPFPKPSYLFALVAGKLVALEDAFTTCSGKKVDLKIWTTDKNKDKVGWAMESLKRAMKWDEDRWGREYDLNIFNIVVVDDFNMGAMENKSLNVFNSRLVLATPETATDSDYIHIQGVIGHEYFHNWTGNRVTCRDWFQLSLKEGLTVFRDQEFTSDLNSRLVKRIEDVQFLRQNQYPEDAGAMAHPVRPPSYEAIDNFYSCTVYEKGAEIIRMYETLLGKEGFRKGLDLYFERHDGQAVTCDDFYRAMMDANGYDGRNLFLWYQQAGTPTVELSSQYDEDKKTLTVRMEQQLPATADTSEEKQPMLIPVALGLLDSSGKEMALGRMSEDGAEAVDLGGVTTTVIRLMRKQQTFVFEGIPSRPVLSILRGFSAPVKIRSDRTEQDLMLLLSYDSDAYNRWDSAQTLAKEEILKAWRAGAGKAELRAEFIDAFRKVVADKNADKHFISQVLSFPSVSELLEEVGSTDPTAVFAARNAVEKSLAEALEREMLEVFTSNRSSEAYKVDNEGIGRRALMLTALRFLSSLNKPEHNERALKAFKEANNMTEQVGALRCLCKNDNELSRKALEDFYQQWKHDDLVLCQWLRIQAQMETPNNLDKVRRLLDHEAFDLKNPNKIYSLILAFSRTYTNFHAIDGSGYSFITDCILKLDKSNPQVASACTECFTSLRMYDDVRQQLLTAQLQRLAKEENLSGNVSEIVHKCLKSGAVEEAGPGIVLTVARELLVDLPAASPSPPAQPSASHLENCRKLRHWSLFMLRILSSELRNSEKFSTCGETFPGSPFHMACSTSEPHALGAGGFADLQRKDSHVLLYIFLPFGLEDLEDVGVQDLEVLGSLPQHLLFFGLEVVDVPAPQRLGYPHEAVLVEVTKPGTPHLVAEEEEKCRVLRRGCFLVTCREVLTESDEALEIHLGLVLRVRSEKFSKGVALPFLW</sequence>
<dbReference type="InterPro" id="IPR014782">
    <property type="entry name" value="Peptidase_M1_dom"/>
</dbReference>
<dbReference type="InterPro" id="IPR024601">
    <property type="entry name" value="Peptidase_M1_pepN_C"/>
</dbReference>
<dbReference type="Pfam" id="PF17900">
    <property type="entry name" value="Peptidase_M1_N"/>
    <property type="match status" value="1"/>
</dbReference>
<dbReference type="EnsemblProtists" id="EKX51818">
    <property type="protein sequence ID" value="EKX51818"/>
    <property type="gene ID" value="GUITHDRAFT_134166"/>
</dbReference>
<evidence type="ECO:0000259" key="11">
    <source>
        <dbReference type="Pfam" id="PF17432"/>
    </source>
</evidence>
<dbReference type="AlphaFoldDB" id="L1JUR6"/>
<dbReference type="Pfam" id="PF11940">
    <property type="entry name" value="DUF3458"/>
    <property type="match status" value="1"/>
</dbReference>
<reference evidence="13 15" key="1">
    <citation type="journal article" date="2012" name="Nature">
        <title>Algal genomes reveal evolutionary mosaicism and the fate of nucleomorphs.</title>
        <authorList>
            <consortium name="DOE Joint Genome Institute"/>
            <person name="Curtis B.A."/>
            <person name="Tanifuji G."/>
            <person name="Burki F."/>
            <person name="Gruber A."/>
            <person name="Irimia M."/>
            <person name="Maruyama S."/>
            <person name="Arias M.C."/>
            <person name="Ball S.G."/>
            <person name="Gile G.H."/>
            <person name="Hirakawa Y."/>
            <person name="Hopkins J.F."/>
            <person name="Kuo A."/>
            <person name="Rensing S.A."/>
            <person name="Schmutz J."/>
            <person name="Symeonidi A."/>
            <person name="Elias M."/>
            <person name="Eveleigh R.J."/>
            <person name="Herman E.K."/>
            <person name="Klute M.J."/>
            <person name="Nakayama T."/>
            <person name="Obornik M."/>
            <person name="Reyes-Prieto A."/>
            <person name="Armbrust E.V."/>
            <person name="Aves S.J."/>
            <person name="Beiko R.G."/>
            <person name="Coutinho P."/>
            <person name="Dacks J.B."/>
            <person name="Durnford D.G."/>
            <person name="Fast N.M."/>
            <person name="Green B.R."/>
            <person name="Grisdale C.J."/>
            <person name="Hempel F."/>
            <person name="Henrissat B."/>
            <person name="Hoppner M.P."/>
            <person name="Ishida K."/>
            <person name="Kim E."/>
            <person name="Koreny L."/>
            <person name="Kroth P.G."/>
            <person name="Liu Y."/>
            <person name="Malik S.B."/>
            <person name="Maier U.G."/>
            <person name="McRose D."/>
            <person name="Mock T."/>
            <person name="Neilson J.A."/>
            <person name="Onodera N.T."/>
            <person name="Poole A.M."/>
            <person name="Pritham E.J."/>
            <person name="Richards T.A."/>
            <person name="Rocap G."/>
            <person name="Roy S.W."/>
            <person name="Sarai C."/>
            <person name="Schaack S."/>
            <person name="Shirato S."/>
            <person name="Slamovits C.H."/>
            <person name="Spencer D.F."/>
            <person name="Suzuki S."/>
            <person name="Worden A.Z."/>
            <person name="Zauner S."/>
            <person name="Barry K."/>
            <person name="Bell C."/>
            <person name="Bharti A.K."/>
            <person name="Crow J.A."/>
            <person name="Grimwood J."/>
            <person name="Kramer R."/>
            <person name="Lindquist E."/>
            <person name="Lucas S."/>
            <person name="Salamov A."/>
            <person name="McFadden G.I."/>
            <person name="Lane C.E."/>
            <person name="Keeling P.J."/>
            <person name="Gray M.W."/>
            <person name="Grigoriev I.V."/>
            <person name="Archibald J.M."/>
        </authorList>
    </citation>
    <scope>NUCLEOTIDE SEQUENCE</scope>
    <source>
        <strain evidence="13 15">CCMP2712</strain>
    </source>
</reference>
<dbReference type="RefSeq" id="XP_005838798.1">
    <property type="nucleotide sequence ID" value="XM_005838741.1"/>
</dbReference>
<keyword evidence="5" id="KW-0479">Metal-binding</keyword>
<dbReference type="InterPro" id="IPR037144">
    <property type="entry name" value="Peptidase_M1_pepN_C_sf"/>
</dbReference>
<dbReference type="eggNOG" id="KOG1046">
    <property type="taxonomic scope" value="Eukaryota"/>
</dbReference>
<dbReference type="SUPFAM" id="SSF55486">
    <property type="entry name" value="Metalloproteases ('zincins'), catalytic domain"/>
    <property type="match status" value="1"/>
</dbReference>
<gene>
    <name evidence="13" type="ORF">GUITHDRAFT_134166</name>
</gene>
<dbReference type="HOGENOM" id="CLU_007993_2_0_1"/>
<dbReference type="CDD" id="cd09600">
    <property type="entry name" value="M1_APN"/>
    <property type="match status" value="1"/>
</dbReference>
<dbReference type="InterPro" id="IPR042097">
    <property type="entry name" value="Aminopeptidase_N-like_N_sf"/>
</dbReference>
<dbReference type="OrthoDB" id="10031169at2759"/>
<evidence type="ECO:0000256" key="7">
    <source>
        <dbReference type="ARBA" id="ARBA00022833"/>
    </source>
</evidence>
<evidence type="ECO:0008006" key="16">
    <source>
        <dbReference type="Google" id="ProtNLM"/>
    </source>
</evidence>
<dbReference type="Gene3D" id="2.60.40.1840">
    <property type="match status" value="1"/>
</dbReference>
<name>L1JUR6_GUITC</name>
<dbReference type="Pfam" id="PF17432">
    <property type="entry name" value="DUF3458_C"/>
    <property type="match status" value="1"/>
</dbReference>
<organism evidence="13">
    <name type="scientific">Guillardia theta (strain CCMP2712)</name>
    <name type="common">Cryptophyte</name>
    <dbReference type="NCBI Taxonomy" id="905079"/>
    <lineage>
        <taxon>Eukaryota</taxon>
        <taxon>Cryptophyceae</taxon>
        <taxon>Pyrenomonadales</taxon>
        <taxon>Geminigeraceae</taxon>
        <taxon>Guillardia</taxon>
    </lineage>
</organism>
<reference evidence="15" key="2">
    <citation type="submission" date="2012-11" db="EMBL/GenBank/DDBJ databases">
        <authorList>
            <person name="Kuo A."/>
            <person name="Curtis B.A."/>
            <person name="Tanifuji G."/>
            <person name="Burki F."/>
            <person name="Gruber A."/>
            <person name="Irimia M."/>
            <person name="Maruyama S."/>
            <person name="Arias M.C."/>
            <person name="Ball S.G."/>
            <person name="Gile G.H."/>
            <person name="Hirakawa Y."/>
            <person name="Hopkins J.F."/>
            <person name="Rensing S.A."/>
            <person name="Schmutz J."/>
            <person name="Symeonidi A."/>
            <person name="Elias M."/>
            <person name="Eveleigh R.J."/>
            <person name="Herman E.K."/>
            <person name="Klute M.J."/>
            <person name="Nakayama T."/>
            <person name="Obornik M."/>
            <person name="Reyes-Prieto A."/>
            <person name="Armbrust E.V."/>
            <person name="Aves S.J."/>
            <person name="Beiko R.G."/>
            <person name="Coutinho P."/>
            <person name="Dacks J.B."/>
            <person name="Durnford D.G."/>
            <person name="Fast N.M."/>
            <person name="Green B.R."/>
            <person name="Grisdale C."/>
            <person name="Hempe F."/>
            <person name="Henrissat B."/>
            <person name="Hoppner M.P."/>
            <person name="Ishida K.-I."/>
            <person name="Kim E."/>
            <person name="Koreny L."/>
            <person name="Kroth P.G."/>
            <person name="Liu Y."/>
            <person name="Malik S.-B."/>
            <person name="Maier U.G."/>
            <person name="McRose D."/>
            <person name="Mock T."/>
            <person name="Neilson J.A."/>
            <person name="Onodera N.T."/>
            <person name="Poole A.M."/>
            <person name="Pritham E.J."/>
            <person name="Richards T.A."/>
            <person name="Rocap G."/>
            <person name="Roy S.W."/>
            <person name="Sarai C."/>
            <person name="Schaack S."/>
            <person name="Shirato S."/>
            <person name="Slamovits C.H."/>
            <person name="Spencer D.F."/>
            <person name="Suzuki S."/>
            <person name="Worden A.Z."/>
            <person name="Zauner S."/>
            <person name="Barry K."/>
            <person name="Bell C."/>
            <person name="Bharti A.K."/>
            <person name="Crow J.A."/>
            <person name="Grimwood J."/>
            <person name="Kramer R."/>
            <person name="Lindquist E."/>
            <person name="Lucas S."/>
            <person name="Salamov A."/>
            <person name="McFadden G.I."/>
            <person name="Lane C.E."/>
            <person name="Keeling P.J."/>
            <person name="Gray M.W."/>
            <person name="Grigoriev I.V."/>
            <person name="Archibald J.M."/>
        </authorList>
    </citation>
    <scope>NUCLEOTIDE SEQUENCE</scope>
    <source>
        <strain evidence="15">CCMP2712</strain>
    </source>
</reference>
<dbReference type="Gene3D" id="1.10.390.10">
    <property type="entry name" value="Neutral Protease Domain 2"/>
    <property type="match status" value="1"/>
</dbReference>
<dbReference type="STRING" id="905079.L1JUR6"/>
<evidence type="ECO:0000256" key="6">
    <source>
        <dbReference type="ARBA" id="ARBA00022801"/>
    </source>
</evidence>
<comment type="similarity">
    <text evidence="2">Belongs to the peptidase M1 family.</text>
</comment>
<keyword evidence="4" id="KW-0645">Protease</keyword>
<dbReference type="PANTHER" id="PTHR46322:SF1">
    <property type="entry name" value="PUROMYCIN-SENSITIVE AMINOPEPTIDASE"/>
    <property type="match status" value="1"/>
</dbReference>
<evidence type="ECO:0000259" key="12">
    <source>
        <dbReference type="Pfam" id="PF17900"/>
    </source>
</evidence>
<dbReference type="InterPro" id="IPR027268">
    <property type="entry name" value="Peptidase_M4/M1_CTD_sf"/>
</dbReference>
<dbReference type="Gene3D" id="3.30.2010.30">
    <property type="match status" value="1"/>
</dbReference>
<dbReference type="Gene3D" id="2.60.40.1730">
    <property type="entry name" value="tricorn interacting facor f3 domain"/>
    <property type="match status" value="1"/>
</dbReference>
<dbReference type="GO" id="GO:0008237">
    <property type="term" value="F:metallopeptidase activity"/>
    <property type="evidence" value="ECO:0007669"/>
    <property type="project" value="UniProtKB-KW"/>
</dbReference>
<evidence type="ECO:0000256" key="5">
    <source>
        <dbReference type="ARBA" id="ARBA00022723"/>
    </source>
</evidence>
<accession>L1JUR6</accession>
<keyword evidence="15" id="KW-1185">Reference proteome</keyword>
<evidence type="ECO:0000256" key="4">
    <source>
        <dbReference type="ARBA" id="ARBA00022670"/>
    </source>
</evidence>
<keyword evidence="8" id="KW-0482">Metalloprotease</keyword>
<dbReference type="InterPro" id="IPR012779">
    <property type="entry name" value="Peptidase_M1_pepN"/>
</dbReference>
<dbReference type="InterPro" id="IPR045357">
    <property type="entry name" value="Aminopeptidase_N-like_N"/>
</dbReference>
<dbReference type="SUPFAM" id="SSF63737">
    <property type="entry name" value="Leukotriene A4 hydrolase N-terminal domain"/>
    <property type="match status" value="1"/>
</dbReference>
<dbReference type="Proteomes" id="UP000011087">
    <property type="component" value="Unassembled WGS sequence"/>
</dbReference>
<dbReference type="OMA" id="WAKYSTK"/>
<feature type="domain" description="Peptidase M1 alanyl aminopeptidase C-terminal" evidence="11">
    <location>
        <begin position="569"/>
        <end position="888"/>
    </location>
</feature>
<evidence type="ECO:0000256" key="1">
    <source>
        <dbReference type="ARBA" id="ARBA00001947"/>
    </source>
</evidence>
<evidence type="ECO:0000259" key="9">
    <source>
        <dbReference type="Pfam" id="PF01433"/>
    </source>
</evidence>
<dbReference type="Pfam" id="PF01433">
    <property type="entry name" value="Peptidase_M1"/>
    <property type="match status" value="1"/>
</dbReference>
<evidence type="ECO:0000256" key="2">
    <source>
        <dbReference type="ARBA" id="ARBA00010136"/>
    </source>
</evidence>
<evidence type="ECO:0000313" key="15">
    <source>
        <dbReference type="Proteomes" id="UP000011087"/>
    </source>
</evidence>
<evidence type="ECO:0000313" key="14">
    <source>
        <dbReference type="EnsemblProtists" id="EKX51818"/>
    </source>
</evidence>
<feature type="domain" description="Peptidase M1 membrane alanine aminopeptidase" evidence="9">
    <location>
        <begin position="234"/>
        <end position="440"/>
    </location>
</feature>